<evidence type="ECO:0008006" key="4">
    <source>
        <dbReference type="Google" id="ProtNLM"/>
    </source>
</evidence>
<accession>A0ABY4FQN7</accession>
<sequence length="176" mass="19807">MTDETLPPPLFDLDDFDPAPSPLRLLGAPTAFPTLPSRWDGDVVRWDDWQELPLSSVEFHGKSYQCAACGTAARPYTSLGRRQPGTGEVFEVIRRHKTIRSRWGKSYRIPVYDHATAWPVIQWIATRCGWCGLTEVVDLDSDETWILDDTDYGPDGSRRPEDTPHPAALALEDLTP</sequence>
<evidence type="ECO:0000313" key="2">
    <source>
        <dbReference type="EMBL" id="UOQ58572.1"/>
    </source>
</evidence>
<dbReference type="RefSeq" id="WP_244729619.1">
    <property type="nucleotide sequence ID" value="NZ_CP095045.1"/>
</dbReference>
<name>A0ABY4FQN7_9MICO</name>
<feature type="region of interest" description="Disordered" evidence="1">
    <location>
        <begin position="150"/>
        <end position="176"/>
    </location>
</feature>
<organism evidence="2 3">
    <name type="scientific">Leucobacter allii</name>
    <dbReference type="NCBI Taxonomy" id="2932247"/>
    <lineage>
        <taxon>Bacteria</taxon>
        <taxon>Bacillati</taxon>
        <taxon>Actinomycetota</taxon>
        <taxon>Actinomycetes</taxon>
        <taxon>Micrococcales</taxon>
        <taxon>Microbacteriaceae</taxon>
        <taxon>Leucobacter</taxon>
    </lineage>
</organism>
<protein>
    <recommendedName>
        <fullName evidence="4">Zinc-ribbon domain-containing protein</fullName>
    </recommendedName>
</protein>
<dbReference type="Proteomes" id="UP000831786">
    <property type="component" value="Chromosome"/>
</dbReference>
<proteinExistence type="predicted"/>
<evidence type="ECO:0000256" key="1">
    <source>
        <dbReference type="SAM" id="MobiDB-lite"/>
    </source>
</evidence>
<reference evidence="2 3" key="1">
    <citation type="submission" date="2022-04" db="EMBL/GenBank/DDBJ databases">
        <title>Leucobacter sp. isolated from rhizosphere of garlic.</title>
        <authorList>
            <person name="Won M."/>
            <person name="Lee C.-M."/>
            <person name="Woen H.-Y."/>
            <person name="Kwon S.-W."/>
        </authorList>
    </citation>
    <scope>NUCLEOTIDE SEQUENCE [LARGE SCALE GENOMIC DNA]</scope>
    <source>
        <strain evidence="2 3">H21R-40</strain>
    </source>
</reference>
<evidence type="ECO:0000313" key="3">
    <source>
        <dbReference type="Proteomes" id="UP000831786"/>
    </source>
</evidence>
<gene>
    <name evidence="2" type="ORF">MUN78_07040</name>
</gene>
<dbReference type="EMBL" id="CP095045">
    <property type="protein sequence ID" value="UOQ58572.1"/>
    <property type="molecule type" value="Genomic_DNA"/>
</dbReference>
<keyword evidence="3" id="KW-1185">Reference proteome</keyword>